<dbReference type="PROSITE" id="PS00108">
    <property type="entry name" value="PROTEIN_KINASE_ST"/>
    <property type="match status" value="1"/>
</dbReference>
<keyword evidence="4" id="KW-0067">ATP-binding</keyword>
<dbReference type="Pfam" id="PF00069">
    <property type="entry name" value="Pkinase"/>
    <property type="match status" value="1"/>
</dbReference>
<keyword evidence="8" id="KW-1185">Reference proteome</keyword>
<dbReference type="InterPro" id="IPR050339">
    <property type="entry name" value="CC_SR_Kinase"/>
</dbReference>
<dbReference type="GO" id="GO:0005634">
    <property type="term" value="C:nucleus"/>
    <property type="evidence" value="ECO:0007669"/>
    <property type="project" value="TreeGrafter"/>
</dbReference>
<dbReference type="InterPro" id="IPR000719">
    <property type="entry name" value="Prot_kinase_dom"/>
</dbReference>
<evidence type="ECO:0000256" key="5">
    <source>
        <dbReference type="ARBA" id="ARBA00037982"/>
    </source>
</evidence>
<evidence type="ECO:0000256" key="4">
    <source>
        <dbReference type="ARBA" id="ARBA00022840"/>
    </source>
</evidence>
<protein>
    <recommendedName>
        <fullName evidence="6">Protein kinase domain-containing protein</fullName>
    </recommendedName>
</protein>
<evidence type="ECO:0000256" key="2">
    <source>
        <dbReference type="ARBA" id="ARBA00022741"/>
    </source>
</evidence>
<evidence type="ECO:0000256" key="1">
    <source>
        <dbReference type="ARBA" id="ARBA00022679"/>
    </source>
</evidence>
<proteinExistence type="inferred from homology"/>
<evidence type="ECO:0000313" key="8">
    <source>
        <dbReference type="Proteomes" id="UP000479000"/>
    </source>
</evidence>
<comment type="similarity">
    <text evidence="5">Belongs to the protein kinase superfamily. Ser/Thr protein kinase family. GCN2 subfamily.</text>
</comment>
<sequence length="109" mass="12289">MQLCQRDSLKDWLICNREREKAKVVNIFDQIVSAVDYVHCQGLIHRDLKPSNIFFSYDGQIKVGDFGLVTTMADDDGIPEQRSPVFQNGTSGMGHTAHVGTQLYMSPEQ</sequence>
<dbReference type="Proteomes" id="UP000479000">
    <property type="component" value="Unassembled WGS sequence"/>
</dbReference>
<dbReference type="PROSITE" id="PS50011">
    <property type="entry name" value="PROTEIN_KINASE_DOM"/>
    <property type="match status" value="1"/>
</dbReference>
<keyword evidence="2" id="KW-0547">Nucleotide-binding</keyword>
<organism evidence="7 8">
    <name type="scientific">Nesidiocoris tenuis</name>
    <dbReference type="NCBI Taxonomy" id="355587"/>
    <lineage>
        <taxon>Eukaryota</taxon>
        <taxon>Metazoa</taxon>
        <taxon>Ecdysozoa</taxon>
        <taxon>Arthropoda</taxon>
        <taxon>Hexapoda</taxon>
        <taxon>Insecta</taxon>
        <taxon>Pterygota</taxon>
        <taxon>Neoptera</taxon>
        <taxon>Paraneoptera</taxon>
        <taxon>Hemiptera</taxon>
        <taxon>Heteroptera</taxon>
        <taxon>Panheteroptera</taxon>
        <taxon>Cimicomorpha</taxon>
        <taxon>Miridae</taxon>
        <taxon>Dicyphina</taxon>
        <taxon>Nesidiocoris</taxon>
    </lineage>
</organism>
<accession>A0A6H5H6Y6</accession>
<dbReference type="InterPro" id="IPR011009">
    <property type="entry name" value="Kinase-like_dom_sf"/>
</dbReference>
<gene>
    <name evidence="7" type="ORF">NTEN_LOCUS16195</name>
</gene>
<evidence type="ECO:0000256" key="3">
    <source>
        <dbReference type="ARBA" id="ARBA00022777"/>
    </source>
</evidence>
<dbReference type="PANTHER" id="PTHR11042">
    <property type="entry name" value="EUKARYOTIC TRANSLATION INITIATION FACTOR 2-ALPHA KINASE EIF2-ALPHA KINASE -RELATED"/>
    <property type="match status" value="1"/>
</dbReference>
<dbReference type="SUPFAM" id="SSF56112">
    <property type="entry name" value="Protein kinase-like (PK-like)"/>
    <property type="match status" value="1"/>
</dbReference>
<dbReference type="Gene3D" id="1.10.510.10">
    <property type="entry name" value="Transferase(Phosphotransferase) domain 1"/>
    <property type="match status" value="1"/>
</dbReference>
<evidence type="ECO:0000313" key="7">
    <source>
        <dbReference type="EMBL" id="CAB0011202.1"/>
    </source>
</evidence>
<dbReference type="OrthoDB" id="341578at2759"/>
<dbReference type="GO" id="GO:0005737">
    <property type="term" value="C:cytoplasm"/>
    <property type="evidence" value="ECO:0007669"/>
    <property type="project" value="TreeGrafter"/>
</dbReference>
<name>A0A6H5H6Y6_9HEMI</name>
<dbReference type="PANTHER" id="PTHR11042:SF91">
    <property type="entry name" value="EUKARYOTIC TRANSLATION INITIATION FACTOR 2-ALPHA KINASE"/>
    <property type="match status" value="1"/>
</dbReference>
<dbReference type="AlphaFoldDB" id="A0A6H5H6Y6"/>
<dbReference type="GO" id="GO:0004694">
    <property type="term" value="F:eukaryotic translation initiation factor 2alpha kinase activity"/>
    <property type="evidence" value="ECO:0007669"/>
    <property type="project" value="TreeGrafter"/>
</dbReference>
<feature type="non-terminal residue" evidence="7">
    <location>
        <position position="109"/>
    </location>
</feature>
<dbReference type="EMBL" id="CADCXU010023855">
    <property type="protein sequence ID" value="CAB0011202.1"/>
    <property type="molecule type" value="Genomic_DNA"/>
</dbReference>
<feature type="domain" description="Protein kinase" evidence="6">
    <location>
        <begin position="1"/>
        <end position="109"/>
    </location>
</feature>
<keyword evidence="3" id="KW-0418">Kinase</keyword>
<dbReference type="InterPro" id="IPR008271">
    <property type="entry name" value="Ser/Thr_kinase_AS"/>
</dbReference>
<evidence type="ECO:0000259" key="6">
    <source>
        <dbReference type="PROSITE" id="PS50011"/>
    </source>
</evidence>
<reference evidence="7 8" key="1">
    <citation type="submission" date="2020-02" db="EMBL/GenBank/DDBJ databases">
        <authorList>
            <person name="Ferguson B K."/>
        </authorList>
    </citation>
    <scope>NUCLEOTIDE SEQUENCE [LARGE SCALE GENOMIC DNA]</scope>
</reference>
<dbReference type="GO" id="GO:0005524">
    <property type="term" value="F:ATP binding"/>
    <property type="evidence" value="ECO:0007669"/>
    <property type="project" value="UniProtKB-KW"/>
</dbReference>
<keyword evidence="1" id="KW-0808">Transferase</keyword>